<organism evidence="3 4">
    <name type="scientific">Acanthamoeba castellanii (strain ATCC 30010 / Neff)</name>
    <dbReference type="NCBI Taxonomy" id="1257118"/>
    <lineage>
        <taxon>Eukaryota</taxon>
        <taxon>Amoebozoa</taxon>
        <taxon>Discosea</taxon>
        <taxon>Longamoebia</taxon>
        <taxon>Centramoebida</taxon>
        <taxon>Acanthamoebidae</taxon>
        <taxon>Acanthamoeba</taxon>
    </lineage>
</organism>
<dbReference type="Gene3D" id="3.60.15.10">
    <property type="entry name" value="Ribonuclease Z/Hydroxyacylglutathione hydrolase-like"/>
    <property type="match status" value="1"/>
</dbReference>
<name>L8GSX1_ACACF</name>
<dbReference type="VEuPathDB" id="AmoebaDB:ACA1_203030"/>
<dbReference type="AlphaFoldDB" id="L8GSX1"/>
<keyword evidence="4" id="KW-1185">Reference proteome</keyword>
<dbReference type="SUPFAM" id="SSF56281">
    <property type="entry name" value="Metallo-hydrolase/oxidoreductase"/>
    <property type="match status" value="1"/>
</dbReference>
<dbReference type="Proteomes" id="UP000011083">
    <property type="component" value="Unassembled WGS sequence"/>
</dbReference>
<reference evidence="3 4" key="1">
    <citation type="journal article" date="2013" name="Genome Biol.">
        <title>Genome of Acanthamoeba castellanii highlights extensive lateral gene transfer and early evolution of tyrosine kinase signaling.</title>
        <authorList>
            <person name="Clarke M."/>
            <person name="Lohan A.J."/>
            <person name="Liu B."/>
            <person name="Lagkouvardos I."/>
            <person name="Roy S."/>
            <person name="Zafar N."/>
            <person name="Bertelli C."/>
            <person name="Schilde C."/>
            <person name="Kianianmomeni A."/>
            <person name="Burglin T.R."/>
            <person name="Frech C."/>
            <person name="Turcotte B."/>
            <person name="Kopec K.O."/>
            <person name="Synnott J.M."/>
            <person name="Choo C."/>
            <person name="Paponov I."/>
            <person name="Finkler A."/>
            <person name="Soon Heng Tan C."/>
            <person name="Hutchins A.P."/>
            <person name="Weinmeier T."/>
            <person name="Rattei T."/>
            <person name="Chu J.S."/>
            <person name="Gimenez G."/>
            <person name="Irimia M."/>
            <person name="Rigden D.J."/>
            <person name="Fitzpatrick D.A."/>
            <person name="Lorenzo-Morales J."/>
            <person name="Bateman A."/>
            <person name="Chiu C.H."/>
            <person name="Tang P."/>
            <person name="Hegemann P."/>
            <person name="Fromm H."/>
            <person name="Raoult D."/>
            <person name="Greub G."/>
            <person name="Miranda-Saavedra D."/>
            <person name="Chen N."/>
            <person name="Nash P."/>
            <person name="Ginger M.L."/>
            <person name="Horn M."/>
            <person name="Schaap P."/>
            <person name="Caler L."/>
            <person name="Loftus B."/>
        </authorList>
    </citation>
    <scope>NUCLEOTIDE SEQUENCE [LARGE SCALE GENOMIC DNA]</scope>
    <source>
        <strain evidence="3 4">Neff</strain>
    </source>
</reference>
<protein>
    <submittedName>
        <fullName evidence="3">Nacyl-phosphatidylethanolamine-hydrolyzing phospholipase D, putative</fullName>
    </submittedName>
</protein>
<dbReference type="PANTHER" id="PTHR15032:SF4">
    <property type="entry name" value="N-ACYL-PHOSPHATIDYLETHANOLAMINE-HYDROLYZING PHOSPHOLIPASE D"/>
    <property type="match status" value="1"/>
</dbReference>
<dbReference type="Pfam" id="PF12706">
    <property type="entry name" value="Lactamase_B_2"/>
    <property type="match status" value="1"/>
</dbReference>
<evidence type="ECO:0000313" key="3">
    <source>
        <dbReference type="EMBL" id="ELR16299.1"/>
    </source>
</evidence>
<gene>
    <name evidence="3" type="ORF">ACA1_203030</name>
</gene>
<sequence length="382" mass="42230">MEKDDQATSRSATASIDEQTLAQLQQDKAHHAPNGTFLNPWSTFVARNPKDFLKFVSGNGESFPDAELLRKVKASLAALLRVTYPIAAVVPEAIATPAPGSLQATWIVWSDLLSPPWLSMLGIPRFTPPPMTIDELPAIDVVVLSHNHYDHCDADALRRLASLPTPPLFIVPLGLGEWLRANNGTEDDPSTVIELDWWEDHVLPSKWPAPERSGDCDDDEAEETEREEAEPQRQPGLRIIATPCQHWSNRGLFDKCKSLWCSFALLGQTQRVFFAGDTGYCPVFEQIGALLGPFDLAALPIGAYEPRETHKSVHINPAEAVQIHVDVRAQLSIGIHFGTFGGRLFGYRPILRPVQDLAVELERRGIDPAHFVTLAHGRTLAL</sequence>
<feature type="region of interest" description="Disordered" evidence="1">
    <location>
        <begin position="206"/>
        <end position="234"/>
    </location>
</feature>
<dbReference type="OrthoDB" id="332863at2759"/>
<accession>L8GSX1</accession>
<dbReference type="GeneID" id="14917039"/>
<dbReference type="PANTHER" id="PTHR15032">
    <property type="entry name" value="N-ACYL-PHOSPHATIDYLETHANOLAMINE-HYDROLYZING PHOSPHOLIPASE D"/>
    <property type="match status" value="1"/>
</dbReference>
<evidence type="ECO:0000259" key="2">
    <source>
        <dbReference type="Pfam" id="PF12706"/>
    </source>
</evidence>
<dbReference type="EMBL" id="KB008001">
    <property type="protein sequence ID" value="ELR16299.1"/>
    <property type="molecule type" value="Genomic_DNA"/>
</dbReference>
<dbReference type="KEGG" id="acan:ACA1_203030"/>
<feature type="domain" description="Metallo-beta-lactamase" evidence="2">
    <location>
        <begin position="116"/>
        <end position="337"/>
    </location>
</feature>
<evidence type="ECO:0000313" key="4">
    <source>
        <dbReference type="Proteomes" id="UP000011083"/>
    </source>
</evidence>
<proteinExistence type="predicted"/>
<evidence type="ECO:0000256" key="1">
    <source>
        <dbReference type="SAM" id="MobiDB-lite"/>
    </source>
</evidence>
<dbReference type="RefSeq" id="XP_004338312.1">
    <property type="nucleotide sequence ID" value="XM_004338264.1"/>
</dbReference>
<dbReference type="OMA" id="YEPRETH"/>
<dbReference type="GO" id="GO:0005737">
    <property type="term" value="C:cytoplasm"/>
    <property type="evidence" value="ECO:0007669"/>
    <property type="project" value="TreeGrafter"/>
</dbReference>
<dbReference type="InterPro" id="IPR001279">
    <property type="entry name" value="Metallo-B-lactamas"/>
</dbReference>
<feature type="compositionally biased region" description="Acidic residues" evidence="1">
    <location>
        <begin position="216"/>
        <end position="228"/>
    </location>
</feature>
<dbReference type="InterPro" id="IPR036866">
    <property type="entry name" value="RibonucZ/Hydroxyglut_hydro"/>
</dbReference>